<evidence type="ECO:0000313" key="7">
    <source>
        <dbReference type="Proteomes" id="UP000187203"/>
    </source>
</evidence>
<dbReference type="OrthoDB" id="764172at2759"/>
<dbReference type="GO" id="GO:0004857">
    <property type="term" value="F:enzyme inhibitor activity"/>
    <property type="evidence" value="ECO:0007669"/>
    <property type="project" value="InterPro"/>
</dbReference>
<dbReference type="AlphaFoldDB" id="A0A1R3JZA2"/>
<reference evidence="7" key="1">
    <citation type="submission" date="2013-09" db="EMBL/GenBank/DDBJ databases">
        <title>Corchorus olitorius genome sequencing.</title>
        <authorList>
            <person name="Alam M."/>
            <person name="Haque M.S."/>
            <person name="Islam M.S."/>
            <person name="Emdad E.M."/>
            <person name="Islam M.M."/>
            <person name="Ahmed B."/>
            <person name="Halim A."/>
            <person name="Hossen Q.M.M."/>
            <person name="Hossain M.Z."/>
            <person name="Ahmed R."/>
            <person name="Khan M.M."/>
            <person name="Islam R."/>
            <person name="Rashid M.M."/>
            <person name="Khan S.A."/>
            <person name="Rahman M.S."/>
            <person name="Alam M."/>
            <person name="Yahiya A.S."/>
            <person name="Khan M.S."/>
            <person name="Azam M.S."/>
            <person name="Haque T."/>
            <person name="Lashkar M.Z.H."/>
            <person name="Akhand A.I."/>
            <person name="Morshed G."/>
            <person name="Roy S."/>
            <person name="Uddin K.S."/>
            <person name="Rabeya T."/>
            <person name="Hossain A.S."/>
            <person name="Chowdhury A."/>
            <person name="Snigdha A.R."/>
            <person name="Mortoza M.S."/>
            <person name="Matin S.A."/>
            <person name="Hoque S.M.E."/>
            <person name="Islam M.K."/>
            <person name="Roy D.K."/>
            <person name="Haider R."/>
            <person name="Moosa M.M."/>
            <person name="Elias S.M."/>
            <person name="Hasan A.M."/>
            <person name="Jahan S."/>
            <person name="Shafiuddin M."/>
            <person name="Mahmood N."/>
            <person name="Shommy N.S."/>
        </authorList>
    </citation>
    <scope>NUCLEOTIDE SEQUENCE [LARGE SCALE GENOMIC DNA]</scope>
    <source>
        <strain evidence="7">cv. O-4</strain>
    </source>
</reference>
<accession>A0A1R3JZA2</accession>
<proteinExistence type="inferred from homology"/>
<feature type="chain" id="PRO_5013272223" evidence="4">
    <location>
        <begin position="22"/>
        <end position="191"/>
    </location>
</feature>
<dbReference type="STRING" id="93759.A0A1R3JZA2"/>
<dbReference type="Pfam" id="PF04043">
    <property type="entry name" value="PMEI"/>
    <property type="match status" value="1"/>
</dbReference>
<evidence type="ECO:0000256" key="3">
    <source>
        <dbReference type="ARBA" id="ARBA00038471"/>
    </source>
</evidence>
<sequence>MALKIQNLVILLALFTSVVSSHVVQRDSDRDLVEELCNRTSNATMCSSLIKSDPRSNSTSDNRGFLDILIDQTIPITNATNSHILHLFNATTDKVTKECLHICDELYELAIDDLQHAKGLVQFKSRDSYLFMLNAIGDFGERPVQCEETFKEPPSRPSPIADIDTYLFNLADVALEIVDIIQCNRTLCSNN</sequence>
<comment type="caution">
    <text evidence="6">The sequence shown here is derived from an EMBL/GenBank/DDBJ whole genome shotgun (WGS) entry which is preliminary data.</text>
</comment>
<evidence type="ECO:0000259" key="5">
    <source>
        <dbReference type="SMART" id="SM00856"/>
    </source>
</evidence>
<dbReference type="Proteomes" id="UP000187203">
    <property type="component" value="Unassembled WGS sequence"/>
</dbReference>
<keyword evidence="1 4" id="KW-0732">Signal</keyword>
<dbReference type="InterPro" id="IPR052421">
    <property type="entry name" value="PCW_Enzyme_Inhibitor"/>
</dbReference>
<dbReference type="InterPro" id="IPR035513">
    <property type="entry name" value="Invertase/methylesterase_inhib"/>
</dbReference>
<name>A0A1R3JZA2_9ROSI</name>
<protein>
    <submittedName>
        <fullName evidence="6">Pectinesterase inhibitor</fullName>
    </submittedName>
</protein>
<keyword evidence="2" id="KW-1015">Disulfide bond</keyword>
<dbReference type="SMART" id="SM00856">
    <property type="entry name" value="PMEI"/>
    <property type="match status" value="1"/>
</dbReference>
<dbReference type="CDD" id="cd14859">
    <property type="entry name" value="PMEI_like"/>
    <property type="match status" value="1"/>
</dbReference>
<dbReference type="NCBIfam" id="TIGR01614">
    <property type="entry name" value="PME_inhib"/>
    <property type="match status" value="1"/>
</dbReference>
<organism evidence="6 7">
    <name type="scientific">Corchorus olitorius</name>
    <dbReference type="NCBI Taxonomy" id="93759"/>
    <lineage>
        <taxon>Eukaryota</taxon>
        <taxon>Viridiplantae</taxon>
        <taxon>Streptophyta</taxon>
        <taxon>Embryophyta</taxon>
        <taxon>Tracheophyta</taxon>
        <taxon>Spermatophyta</taxon>
        <taxon>Magnoliopsida</taxon>
        <taxon>eudicotyledons</taxon>
        <taxon>Gunneridae</taxon>
        <taxon>Pentapetalae</taxon>
        <taxon>rosids</taxon>
        <taxon>malvids</taxon>
        <taxon>Malvales</taxon>
        <taxon>Malvaceae</taxon>
        <taxon>Grewioideae</taxon>
        <taxon>Apeibeae</taxon>
        <taxon>Corchorus</taxon>
    </lineage>
</organism>
<evidence type="ECO:0000256" key="1">
    <source>
        <dbReference type="ARBA" id="ARBA00022729"/>
    </source>
</evidence>
<evidence type="ECO:0000256" key="4">
    <source>
        <dbReference type="SAM" id="SignalP"/>
    </source>
</evidence>
<dbReference type="PANTHER" id="PTHR36710">
    <property type="entry name" value="PECTINESTERASE INHIBITOR-LIKE"/>
    <property type="match status" value="1"/>
</dbReference>
<dbReference type="InterPro" id="IPR006501">
    <property type="entry name" value="Pectinesterase_inhib_dom"/>
</dbReference>
<feature type="signal peptide" evidence="4">
    <location>
        <begin position="1"/>
        <end position="21"/>
    </location>
</feature>
<gene>
    <name evidence="6" type="ORF">COLO4_12893</name>
</gene>
<keyword evidence="7" id="KW-1185">Reference proteome</keyword>
<dbReference type="Gene3D" id="1.20.140.40">
    <property type="entry name" value="Invertase/pectin methylesterase inhibitor family protein"/>
    <property type="match status" value="1"/>
</dbReference>
<dbReference type="SUPFAM" id="SSF101148">
    <property type="entry name" value="Plant invertase/pectin methylesterase inhibitor"/>
    <property type="match status" value="1"/>
</dbReference>
<dbReference type="PANTHER" id="PTHR36710:SF18">
    <property type="entry name" value="PECTINESTERASE INHIBITOR 5-RELATED"/>
    <property type="match status" value="1"/>
</dbReference>
<feature type="domain" description="Pectinesterase inhibitor" evidence="5">
    <location>
        <begin position="28"/>
        <end position="177"/>
    </location>
</feature>
<evidence type="ECO:0000256" key="2">
    <source>
        <dbReference type="ARBA" id="ARBA00023157"/>
    </source>
</evidence>
<comment type="similarity">
    <text evidence="3">Belongs to the PMEI family.</text>
</comment>
<evidence type="ECO:0000313" key="6">
    <source>
        <dbReference type="EMBL" id="OMP00152.1"/>
    </source>
</evidence>
<dbReference type="EMBL" id="AWUE01014978">
    <property type="protein sequence ID" value="OMP00152.1"/>
    <property type="molecule type" value="Genomic_DNA"/>
</dbReference>